<dbReference type="SUPFAM" id="SSF49899">
    <property type="entry name" value="Concanavalin A-like lectins/glucanases"/>
    <property type="match status" value="1"/>
</dbReference>
<feature type="region of interest" description="Disordered" evidence="1">
    <location>
        <begin position="1449"/>
        <end position="1476"/>
    </location>
</feature>
<gene>
    <name evidence="5" type="ORF">E4M00_17055</name>
</gene>
<evidence type="ECO:0000259" key="3">
    <source>
        <dbReference type="Pfam" id="PF01345"/>
    </source>
</evidence>
<dbReference type="EMBL" id="SPQZ01000009">
    <property type="protein sequence ID" value="TFV94863.1"/>
    <property type="molecule type" value="Genomic_DNA"/>
</dbReference>
<keyword evidence="2" id="KW-0472">Membrane</keyword>
<feature type="domain" description="DUF11" evidence="3">
    <location>
        <begin position="1087"/>
        <end position="1196"/>
    </location>
</feature>
<comment type="caution">
    <text evidence="5">The sequence shown here is derived from an EMBL/GenBank/DDBJ whole genome shotgun (WGS) entry which is preliminary data.</text>
</comment>
<protein>
    <submittedName>
        <fullName evidence="5">DUF11 domain-containing protein</fullName>
    </submittedName>
</protein>
<feature type="domain" description="DUF7507" evidence="4">
    <location>
        <begin position="381"/>
        <end position="464"/>
    </location>
</feature>
<proteinExistence type="predicted"/>
<feature type="domain" description="DUF11" evidence="3">
    <location>
        <begin position="837"/>
        <end position="952"/>
    </location>
</feature>
<feature type="domain" description="DUF11" evidence="3">
    <location>
        <begin position="1337"/>
        <end position="1432"/>
    </location>
</feature>
<dbReference type="GO" id="GO:0005975">
    <property type="term" value="P:carbohydrate metabolic process"/>
    <property type="evidence" value="ECO:0007669"/>
    <property type="project" value="UniProtKB-ARBA"/>
</dbReference>
<dbReference type="PANTHER" id="PTHR34819">
    <property type="entry name" value="LARGE CYSTEINE-RICH PERIPLASMIC PROTEIN OMCB"/>
    <property type="match status" value="1"/>
</dbReference>
<evidence type="ECO:0000256" key="1">
    <source>
        <dbReference type="SAM" id="MobiDB-lite"/>
    </source>
</evidence>
<dbReference type="InterPro" id="IPR055354">
    <property type="entry name" value="DUF7507"/>
</dbReference>
<name>A0A4Y9QUG6_9MICO</name>
<feature type="region of interest" description="Disordered" evidence="1">
    <location>
        <begin position="216"/>
        <end position="235"/>
    </location>
</feature>
<feature type="domain" description="DUF11" evidence="3">
    <location>
        <begin position="713"/>
        <end position="828"/>
    </location>
</feature>
<keyword evidence="6" id="KW-1185">Reference proteome</keyword>
<organism evidence="5 6">
    <name type="scientific">Orlajensenia leifsoniae</name>
    <dbReference type="NCBI Taxonomy" id="2561933"/>
    <lineage>
        <taxon>Bacteria</taxon>
        <taxon>Bacillati</taxon>
        <taxon>Actinomycetota</taxon>
        <taxon>Actinomycetes</taxon>
        <taxon>Micrococcales</taxon>
        <taxon>Microbacteriaceae</taxon>
        <taxon>Orlajensenia</taxon>
    </lineage>
</organism>
<sequence length="1513" mass="151169">MQLGAARMGRHGDLSGRSVVSTAGRKLAATIAAAALLLTPAVVTVPAFADPPTTGTTVVDETFRGATVPDDAWKVLGDACLTGSAAGSTPPAGSAAVPSCAAHQSGPVPTPGVTDGYLQLTDTGFSREGSILYDRPIPASAGISVTFEQYQYGGNGADGIGFFLVDGSTTLNAIGGVGGSLGYAQFVNGQPGIPGGYLGVGLDAWGNYYNDTEGRGTGCPAESRSPSTWNGPAAPSVITVRGPGDGGYGYCWLGATIPQPLGNPYSPGTTLNGGSGTLRADTLDASRRTVNVTVDPSSDPDPRIRVEVQYTPGGAWIPEIDLPAPAGTPSTLKFGLSGSTGYWQDVHLLRNVVVRTVEPLADLVLEKQVDRSGPALPAVLTEGSVIPYLYTVANSGGPVDALRVNDDLVTDVTCSSTSLDGTVATETTTCRGSYTVTSADVAVGSVTNVASASATAAGGTGVESPLRSLTVPLVSSLDLQKSAATPAPYNVGQQVSYSYVVTNTGGSTLTDVSIADDRIAAADLRCPQTVLAPDADVTCTGSSVIAPADLDADGNLVNTAVARGGTAVGQTVQSAPQRLSLPVAVDVALIKTVDDPDPEVGDTITFTVTASNNGPATATGLVVTDTLPGTGPDQRFAFTRSTVTAGSYSSDSGAWSIPSLAPGSAASLTITGVLGSGSTLTNSASVGALDQTDRDPSNDRAVVTVNPFVPTADIAVTKTSDLARVGIGEIDLFTLRASNGGPSAAAGVAVRDLLPPGLTYLADESGGDGTYDPGTGVWRIGDLASGAAAERTIAVRADALGTYTNLATVQPGSTPADSNSANNSSSANLSVVRAETDLSVIKSVSSQTATVGDTVTFQLVASNAGPVAARQVSVADVIPSGLTVTGASTDTGTISADATLWTIGTLPAGDTASRATVTATVTRSGTLVNTATISSPVVSDTVPANNISSASVRTSEPQVDISVAKSASVPSGADVEAVPVGETIEFTLTASNNSAAAATELVLRDALPTGLQYDSDSGDGSYDAETGEWQIATLDAGSSATHIVVAEVTAPGSFHNTLAVVSLAQADTDPSNNTAIVSGSGIVLANLSITKTVADPIVRQGAPMSFTIVVSNSGPDAATDVMVADPGIPDSATVRVSQGSWDAATRHWTVGDLADGASSTLTVDIIATTAGLQQNVAGVIGFGQPDPDLADNLAVAEAYAPSADLMVTKTVDDASPVAGQTVSFVVGISNAGPDASGDVDVQDTLPSGLRFVSAEASVGTFDADSGHWSVGNLEPVSLPITAPQETLTVRAIVEGTGLIENTASADRASAFAVDPDTSNNTASVVLSATPALAELHTTKTVIAGGVAGEAVTYRIGVTNDGVASADQVVMSDTLPEGLEDATTETDGCAITDGTLSCDFGDMQPGSSASATVSATAVSAGTIVNTATVESTSPLSPTSTLSASATLTVVGDPPLVGGDDDGDTEPAGSKSDLARTGTDVNGIPLGTAIALLALGVVLVAVRRRHGSPHGSRGK</sequence>
<feature type="domain" description="DUF11" evidence="3">
    <location>
        <begin position="586"/>
        <end position="705"/>
    </location>
</feature>
<feature type="domain" description="DUF11" evidence="3">
    <location>
        <begin position="973"/>
        <end position="1077"/>
    </location>
</feature>
<keyword evidence="2" id="KW-1133">Transmembrane helix</keyword>
<dbReference type="PANTHER" id="PTHR34819:SF3">
    <property type="entry name" value="CELL SURFACE PROTEIN"/>
    <property type="match status" value="1"/>
</dbReference>
<feature type="domain" description="DUF11" evidence="3">
    <location>
        <begin position="1204"/>
        <end position="1325"/>
    </location>
</feature>
<dbReference type="InterPro" id="IPR051172">
    <property type="entry name" value="Chlamydia_OmcB"/>
</dbReference>
<dbReference type="InterPro" id="IPR013783">
    <property type="entry name" value="Ig-like_fold"/>
</dbReference>
<feature type="domain" description="DUF7507" evidence="4">
    <location>
        <begin position="476"/>
        <end position="574"/>
    </location>
</feature>
<accession>A0A4Y9QUG6</accession>
<dbReference type="Gene3D" id="2.60.120.200">
    <property type="match status" value="1"/>
</dbReference>
<reference evidence="5 6" key="1">
    <citation type="journal article" date="2018" name="J. Microbiol.">
        <title>Leifsonia flava sp. nov., a novel actinobacterium isolated from the rhizosphere of Aquilegia viridiflora.</title>
        <authorList>
            <person name="Cai Y."/>
            <person name="Tao W.Z."/>
            <person name="Ma Y.J."/>
            <person name="Cheng J."/>
            <person name="Zhang M.Y."/>
            <person name="Zhang Y.X."/>
        </authorList>
    </citation>
    <scope>NUCLEOTIDE SEQUENCE [LARGE SCALE GENOMIC DNA]</scope>
    <source>
        <strain evidence="5 6">SYP-B2174</strain>
    </source>
</reference>
<dbReference type="Gene3D" id="2.60.40.740">
    <property type="match status" value="1"/>
</dbReference>
<dbReference type="InterPro" id="IPR001434">
    <property type="entry name" value="OmcB-like_DUF11"/>
</dbReference>
<dbReference type="NCBIfam" id="TIGR01451">
    <property type="entry name" value="B_ant_repeat"/>
    <property type="match status" value="8"/>
</dbReference>
<evidence type="ECO:0000313" key="5">
    <source>
        <dbReference type="EMBL" id="TFV94863.1"/>
    </source>
</evidence>
<feature type="transmembrane region" description="Helical" evidence="2">
    <location>
        <begin position="1481"/>
        <end position="1500"/>
    </location>
</feature>
<evidence type="ECO:0000256" key="2">
    <source>
        <dbReference type="SAM" id="Phobius"/>
    </source>
</evidence>
<evidence type="ECO:0000313" key="6">
    <source>
        <dbReference type="Proteomes" id="UP000298127"/>
    </source>
</evidence>
<dbReference type="Pfam" id="PF24346">
    <property type="entry name" value="DUF7507"/>
    <property type="match status" value="2"/>
</dbReference>
<evidence type="ECO:0000259" key="4">
    <source>
        <dbReference type="Pfam" id="PF24346"/>
    </source>
</evidence>
<dbReference type="Pfam" id="PF01345">
    <property type="entry name" value="DUF11"/>
    <property type="match status" value="7"/>
</dbReference>
<dbReference type="Proteomes" id="UP000298127">
    <property type="component" value="Unassembled WGS sequence"/>
</dbReference>
<dbReference type="Gene3D" id="2.60.40.10">
    <property type="entry name" value="Immunoglobulins"/>
    <property type="match status" value="5"/>
</dbReference>
<dbReference type="InterPro" id="IPR047589">
    <property type="entry name" value="DUF11_rpt"/>
</dbReference>
<dbReference type="InterPro" id="IPR013320">
    <property type="entry name" value="ConA-like_dom_sf"/>
</dbReference>
<keyword evidence="2" id="KW-0812">Transmembrane</keyword>